<proteinExistence type="predicted"/>
<dbReference type="PROSITE" id="PS50110">
    <property type="entry name" value="RESPONSE_REGULATORY"/>
    <property type="match status" value="1"/>
</dbReference>
<organism evidence="3 4">
    <name type="scientific">Brucella endophytica</name>
    <dbReference type="NCBI Taxonomy" id="1963359"/>
    <lineage>
        <taxon>Bacteria</taxon>
        <taxon>Pseudomonadati</taxon>
        <taxon>Pseudomonadota</taxon>
        <taxon>Alphaproteobacteria</taxon>
        <taxon>Hyphomicrobiales</taxon>
        <taxon>Brucellaceae</taxon>
        <taxon>Brucella/Ochrobactrum group</taxon>
        <taxon>Brucella</taxon>
    </lineage>
</organism>
<name>A0A916S4E3_9HYPH</name>
<evidence type="ECO:0000256" key="1">
    <source>
        <dbReference type="PROSITE-ProRule" id="PRU00169"/>
    </source>
</evidence>
<keyword evidence="4" id="KW-1185">Reference proteome</keyword>
<dbReference type="Gene3D" id="3.40.50.2300">
    <property type="match status" value="1"/>
</dbReference>
<dbReference type="InterPro" id="IPR001789">
    <property type="entry name" value="Sig_transdc_resp-reg_receiver"/>
</dbReference>
<accession>A0A916S4E3</accession>
<reference evidence="3" key="2">
    <citation type="submission" date="2020-09" db="EMBL/GenBank/DDBJ databases">
        <authorList>
            <person name="Sun Q."/>
            <person name="Zhou Y."/>
        </authorList>
    </citation>
    <scope>NUCLEOTIDE SEQUENCE</scope>
    <source>
        <strain evidence="3">CGMCC 1.15082</strain>
    </source>
</reference>
<sequence length="102" mass="10841">MLIEDNLLDMGHEVAAMASRLTPALDLARTGSFDVAILDVNLDGEPSYPIADVLRERGIPMIFASGYGPSGLDPNYAGTPILTKPFIAADLEKALLNVTGRV</sequence>
<dbReference type="Proteomes" id="UP000646478">
    <property type="component" value="Unassembled WGS sequence"/>
</dbReference>
<feature type="domain" description="Response regulatory" evidence="2">
    <location>
        <begin position="1"/>
        <end position="99"/>
    </location>
</feature>
<comment type="caution">
    <text evidence="3">The sequence shown here is derived from an EMBL/GenBank/DDBJ whole genome shotgun (WGS) entry which is preliminary data.</text>
</comment>
<keyword evidence="1" id="KW-0597">Phosphoprotein</keyword>
<dbReference type="EMBL" id="BMHH01000002">
    <property type="protein sequence ID" value="GGA82919.1"/>
    <property type="molecule type" value="Genomic_DNA"/>
</dbReference>
<dbReference type="GO" id="GO:0000160">
    <property type="term" value="P:phosphorelay signal transduction system"/>
    <property type="evidence" value="ECO:0007669"/>
    <property type="project" value="InterPro"/>
</dbReference>
<protein>
    <submittedName>
        <fullName evidence="3">Response regulator</fullName>
    </submittedName>
</protein>
<evidence type="ECO:0000259" key="2">
    <source>
        <dbReference type="PROSITE" id="PS50110"/>
    </source>
</evidence>
<gene>
    <name evidence="3" type="ORF">GCM10011491_07950</name>
</gene>
<dbReference type="InterPro" id="IPR011006">
    <property type="entry name" value="CheY-like_superfamily"/>
</dbReference>
<dbReference type="AlphaFoldDB" id="A0A916S4E3"/>
<evidence type="ECO:0000313" key="4">
    <source>
        <dbReference type="Proteomes" id="UP000646478"/>
    </source>
</evidence>
<reference evidence="3" key="1">
    <citation type="journal article" date="2014" name="Int. J. Syst. Evol. Microbiol.">
        <title>Complete genome sequence of Corynebacterium casei LMG S-19264T (=DSM 44701T), isolated from a smear-ripened cheese.</title>
        <authorList>
            <consortium name="US DOE Joint Genome Institute (JGI-PGF)"/>
            <person name="Walter F."/>
            <person name="Albersmeier A."/>
            <person name="Kalinowski J."/>
            <person name="Ruckert C."/>
        </authorList>
    </citation>
    <scope>NUCLEOTIDE SEQUENCE</scope>
    <source>
        <strain evidence="3">CGMCC 1.15082</strain>
    </source>
</reference>
<dbReference type="SUPFAM" id="SSF52172">
    <property type="entry name" value="CheY-like"/>
    <property type="match status" value="1"/>
</dbReference>
<evidence type="ECO:0000313" key="3">
    <source>
        <dbReference type="EMBL" id="GGA82919.1"/>
    </source>
</evidence>
<feature type="modified residue" description="4-aspartylphosphate" evidence="1">
    <location>
        <position position="39"/>
    </location>
</feature>